<dbReference type="GeneID" id="111439625"/>
<dbReference type="AlphaFoldDB" id="A0A6J1EXW9"/>
<sequence>MAEGNRNEQFVGNVVSSIRTMLEQLPIVNVGCSIYRVPKLLREMNNIAFIPQVISIGPFHHRSREDLISTEQYKLQGLVNFQLRMTNNINSLEFLVETVQNWVNEARNYYAEPINMNDEDFVRMLLVDGCFIVELLILNYGKYYRDAFIGIKSNVDLQFYKRLLHIGADLVKLENQIPFFVLQHLFNLIKQKDPFQPVPFDSLTTLFFRYGIVNNYYLSNPLSKKCPKHFIDFLSFFLVPTIPSKNNSKEEESIIPPSITELHEAGVTIKKAENGGGLMNVSFKNGVFEIPPILIDDYFETMMRNLIAFEHFYVGNDNKCIQYVSLLEHLICTEKDVSLLVKAGIIVNEIGGSNIEVSEMFNNLCKFVTVPNCRHFNHINKSLREHCNRRWNKAIATLKHNYFNTPWAIVSFLGVIFLLVLTILQTIFSGISAFPSKSNLSK</sequence>
<keyword evidence="1" id="KW-1133">Transmembrane helix</keyword>
<feature type="transmembrane region" description="Helical" evidence="1">
    <location>
        <begin position="407"/>
        <end position="434"/>
    </location>
</feature>
<dbReference type="RefSeq" id="XP_022932991.1">
    <property type="nucleotide sequence ID" value="XM_023077223.1"/>
</dbReference>
<gene>
    <name evidence="3" type="primary">LOC111439625</name>
</gene>
<keyword evidence="1" id="KW-0472">Membrane</keyword>
<keyword evidence="1" id="KW-0812">Transmembrane</keyword>
<reference evidence="3" key="1">
    <citation type="submission" date="2025-08" db="UniProtKB">
        <authorList>
            <consortium name="RefSeq"/>
        </authorList>
    </citation>
    <scope>IDENTIFICATION</scope>
    <source>
        <tissue evidence="3">Young leaves</tissue>
    </source>
</reference>
<dbReference type="KEGG" id="cmos:111439625"/>
<evidence type="ECO:0000256" key="1">
    <source>
        <dbReference type="SAM" id="Phobius"/>
    </source>
</evidence>
<keyword evidence="2" id="KW-1185">Reference proteome</keyword>
<proteinExistence type="predicted"/>
<protein>
    <submittedName>
        <fullName evidence="3">UPF0481 protein At3g47200-like</fullName>
    </submittedName>
</protein>
<dbReference type="Pfam" id="PF03140">
    <property type="entry name" value="DUF247"/>
    <property type="match status" value="1"/>
</dbReference>
<name>A0A6J1EXW9_CUCMO</name>
<organism evidence="2 3">
    <name type="scientific">Cucurbita moschata</name>
    <name type="common">Winter crookneck squash</name>
    <name type="synonym">Cucurbita pepo var. moschata</name>
    <dbReference type="NCBI Taxonomy" id="3662"/>
    <lineage>
        <taxon>Eukaryota</taxon>
        <taxon>Viridiplantae</taxon>
        <taxon>Streptophyta</taxon>
        <taxon>Embryophyta</taxon>
        <taxon>Tracheophyta</taxon>
        <taxon>Spermatophyta</taxon>
        <taxon>Magnoliopsida</taxon>
        <taxon>eudicotyledons</taxon>
        <taxon>Gunneridae</taxon>
        <taxon>Pentapetalae</taxon>
        <taxon>rosids</taxon>
        <taxon>fabids</taxon>
        <taxon>Cucurbitales</taxon>
        <taxon>Cucurbitaceae</taxon>
        <taxon>Cucurbiteae</taxon>
        <taxon>Cucurbita</taxon>
    </lineage>
</organism>
<evidence type="ECO:0000313" key="3">
    <source>
        <dbReference type="RefSeq" id="XP_022932991.1"/>
    </source>
</evidence>
<dbReference type="Proteomes" id="UP000504609">
    <property type="component" value="Unplaced"/>
</dbReference>
<evidence type="ECO:0000313" key="2">
    <source>
        <dbReference type="Proteomes" id="UP000504609"/>
    </source>
</evidence>
<dbReference type="PANTHER" id="PTHR31170:SF20">
    <property type="entry name" value="DUF247 DOMAIN PROTEIN"/>
    <property type="match status" value="1"/>
</dbReference>
<dbReference type="InterPro" id="IPR004158">
    <property type="entry name" value="DUF247_pln"/>
</dbReference>
<accession>A0A6J1EXW9</accession>
<dbReference type="PANTHER" id="PTHR31170">
    <property type="entry name" value="BNAC04G53230D PROTEIN"/>
    <property type="match status" value="1"/>
</dbReference>